<dbReference type="STRING" id="145857.GA0070616_1911"/>
<keyword evidence="2" id="KW-0479">Metal-binding</keyword>
<dbReference type="PANTHER" id="PTHR43189:SF2">
    <property type="entry name" value="GLUCOSE 1-DEHYDROGENASE"/>
    <property type="match status" value="1"/>
</dbReference>
<dbReference type="GO" id="GO:0046872">
    <property type="term" value="F:metal ion binding"/>
    <property type="evidence" value="ECO:0007669"/>
    <property type="project" value="UniProtKB-KW"/>
</dbReference>
<organism evidence="7 8">
    <name type="scientific">Micromonospora nigra</name>
    <dbReference type="NCBI Taxonomy" id="145857"/>
    <lineage>
        <taxon>Bacteria</taxon>
        <taxon>Bacillati</taxon>
        <taxon>Actinomycetota</taxon>
        <taxon>Actinomycetes</taxon>
        <taxon>Micromonosporales</taxon>
        <taxon>Micromonosporaceae</taxon>
        <taxon>Micromonospora</taxon>
    </lineage>
</organism>
<dbReference type="OrthoDB" id="9797931at2"/>
<dbReference type="InterPro" id="IPR013154">
    <property type="entry name" value="ADH-like_N"/>
</dbReference>
<name>A0A1C6RSF4_9ACTN</name>
<gene>
    <name evidence="7" type="ORF">GA0070616_1911</name>
</gene>
<dbReference type="AlphaFoldDB" id="A0A1C6RSF4"/>
<evidence type="ECO:0000313" key="7">
    <source>
        <dbReference type="EMBL" id="SCL20151.1"/>
    </source>
</evidence>
<evidence type="ECO:0000313" key="8">
    <source>
        <dbReference type="Proteomes" id="UP000199699"/>
    </source>
</evidence>
<proteinExistence type="predicted"/>
<dbReference type="SUPFAM" id="SSF50129">
    <property type="entry name" value="GroES-like"/>
    <property type="match status" value="1"/>
</dbReference>
<comment type="cofactor">
    <cofactor evidence="1">
        <name>Zn(2+)</name>
        <dbReference type="ChEBI" id="CHEBI:29105"/>
    </cofactor>
</comment>
<keyword evidence="4" id="KW-0560">Oxidoreductase</keyword>
<feature type="domain" description="Glucose dehydrogenase C-terminal" evidence="6">
    <location>
        <begin position="147"/>
        <end position="349"/>
    </location>
</feature>
<evidence type="ECO:0000259" key="6">
    <source>
        <dbReference type="Pfam" id="PF16912"/>
    </source>
</evidence>
<dbReference type="Pfam" id="PF16912">
    <property type="entry name" value="Glu_dehyd_C"/>
    <property type="match status" value="1"/>
</dbReference>
<dbReference type="Gene3D" id="3.40.50.720">
    <property type="entry name" value="NAD(P)-binding Rossmann-like Domain"/>
    <property type="match status" value="1"/>
</dbReference>
<dbReference type="EMBL" id="FMHT01000003">
    <property type="protein sequence ID" value="SCL20151.1"/>
    <property type="molecule type" value="Genomic_DNA"/>
</dbReference>
<evidence type="ECO:0000256" key="4">
    <source>
        <dbReference type="ARBA" id="ARBA00023002"/>
    </source>
</evidence>
<dbReference type="InterPro" id="IPR036291">
    <property type="entry name" value="NAD(P)-bd_dom_sf"/>
</dbReference>
<evidence type="ECO:0000256" key="2">
    <source>
        <dbReference type="ARBA" id="ARBA00022723"/>
    </source>
</evidence>
<feature type="domain" description="Alcohol dehydrogenase-like N-terminal" evidence="5">
    <location>
        <begin position="30"/>
        <end position="126"/>
    </location>
</feature>
<protein>
    <submittedName>
        <fullName evidence="7">Threonine dehydrogenase</fullName>
    </submittedName>
</protein>
<keyword evidence="8" id="KW-1185">Reference proteome</keyword>
<sequence length="351" mass="37112">MDTVRALTVTPGVAGSLRLVDDHPEPAAEEGAVLVESLAVGVCGTDQEIVAGEYGQAPPGETSLVLGHESLGRVLEDPSGTLQPGDLVAGIVRHPDPVPCPNCAIGEWDMCRNGRFTEHGIKELPGFARDRWRLQPRFAVGLDPALADVGVLLEPTSVVAKAWDHIERIGQRADWQPQHVLITGAGPIGLLAALLATQRGLTVHVLDRYPSGPKPGLVAALGATYHTSTVSELDFEPDVIVECTGAPVVVLDVMCKIGHNGVVCLAGVSSGGRTIDFDAGALNRALVLENNVVFGSVNANRRHWDLAAAALGRADPDWLAALITRRVPVAEYAAAYTAEPDDIKVVVEFRD</sequence>
<evidence type="ECO:0000259" key="5">
    <source>
        <dbReference type="Pfam" id="PF08240"/>
    </source>
</evidence>
<evidence type="ECO:0000256" key="1">
    <source>
        <dbReference type="ARBA" id="ARBA00001947"/>
    </source>
</evidence>
<dbReference type="InterPro" id="IPR011032">
    <property type="entry name" value="GroES-like_sf"/>
</dbReference>
<dbReference type="Pfam" id="PF08240">
    <property type="entry name" value="ADH_N"/>
    <property type="match status" value="1"/>
</dbReference>
<dbReference type="GO" id="GO:0016491">
    <property type="term" value="F:oxidoreductase activity"/>
    <property type="evidence" value="ECO:0007669"/>
    <property type="project" value="UniProtKB-KW"/>
</dbReference>
<reference evidence="7 8" key="1">
    <citation type="submission" date="2016-06" db="EMBL/GenBank/DDBJ databases">
        <authorList>
            <person name="Kjaerup R.B."/>
            <person name="Dalgaard T.S."/>
            <person name="Juul-Madsen H.R."/>
        </authorList>
    </citation>
    <scope>NUCLEOTIDE SEQUENCE [LARGE SCALE GENOMIC DNA]</scope>
    <source>
        <strain evidence="7 8">DSM 43818</strain>
    </source>
</reference>
<dbReference type="PANTHER" id="PTHR43189">
    <property type="entry name" value="ZINC-TYPE ALCOHOL DEHYDROGENASE-LIKE PROTEIN C1198.01-RELATED"/>
    <property type="match status" value="1"/>
</dbReference>
<dbReference type="CDD" id="cd08230">
    <property type="entry name" value="glucose_DH"/>
    <property type="match status" value="1"/>
</dbReference>
<dbReference type="InterPro" id="IPR031640">
    <property type="entry name" value="Glu_dehyd_C"/>
</dbReference>
<dbReference type="SUPFAM" id="SSF51735">
    <property type="entry name" value="NAD(P)-binding Rossmann-fold domains"/>
    <property type="match status" value="1"/>
</dbReference>
<dbReference type="Gene3D" id="3.90.180.10">
    <property type="entry name" value="Medium-chain alcohol dehydrogenases, catalytic domain"/>
    <property type="match status" value="1"/>
</dbReference>
<keyword evidence="3" id="KW-0862">Zinc</keyword>
<accession>A0A1C6RSF4</accession>
<dbReference type="Proteomes" id="UP000199699">
    <property type="component" value="Unassembled WGS sequence"/>
</dbReference>
<evidence type="ECO:0000256" key="3">
    <source>
        <dbReference type="ARBA" id="ARBA00022833"/>
    </source>
</evidence>